<dbReference type="EMBL" id="CP157675">
    <property type="protein sequence ID" value="XBP70845.1"/>
    <property type="molecule type" value="Genomic_DNA"/>
</dbReference>
<dbReference type="InterPro" id="IPR016187">
    <property type="entry name" value="CTDL_fold"/>
</dbReference>
<evidence type="ECO:0000256" key="1">
    <source>
        <dbReference type="SAM" id="SignalP"/>
    </source>
</evidence>
<sequence>MQSRLRLALLASAAILGACAPMPSTSQHPMSPMSFFVTSANPGKGADLGGLAGADAYCQTLATSVNAGGKNWRAYLSAPASGASPAVNARERIGRGPWQNAKGVVVATSVDKLHSADNQLTKQNSLTEKGEVVSGRGDAVNMHDMLTGSTADGRLDTSASDTTCGGWTQSGAGSAIVGHHDRMGLDESAPAKSWNASHATRGCSIDALKSTGGGGLFYCFAAN</sequence>
<feature type="signal peptide" evidence="1">
    <location>
        <begin position="1"/>
        <end position="20"/>
    </location>
</feature>
<dbReference type="RefSeq" id="WP_349280173.1">
    <property type="nucleotide sequence ID" value="NZ_CBCSCU010000032.1"/>
</dbReference>
<proteinExistence type="predicted"/>
<dbReference type="AlphaFoldDB" id="A0AAU7LTA6"/>
<protein>
    <recommendedName>
        <fullName evidence="3">Lectin</fullName>
    </recommendedName>
</protein>
<evidence type="ECO:0008006" key="3">
    <source>
        <dbReference type="Google" id="ProtNLM"/>
    </source>
</evidence>
<dbReference type="PROSITE" id="PS51257">
    <property type="entry name" value="PROKAR_LIPOPROTEIN"/>
    <property type="match status" value="1"/>
</dbReference>
<name>A0AAU7LTA6_9BURK</name>
<organism evidence="2">
    <name type="scientific">Polaromonas hydrogenivorans</name>
    <dbReference type="NCBI Taxonomy" id="335476"/>
    <lineage>
        <taxon>Bacteria</taxon>
        <taxon>Pseudomonadati</taxon>
        <taxon>Pseudomonadota</taxon>
        <taxon>Betaproteobacteria</taxon>
        <taxon>Burkholderiales</taxon>
        <taxon>Comamonadaceae</taxon>
        <taxon>Polaromonas</taxon>
    </lineage>
</organism>
<dbReference type="InterPro" id="IPR016186">
    <property type="entry name" value="C-type_lectin-like/link_sf"/>
</dbReference>
<reference evidence="2" key="1">
    <citation type="submission" date="2024-05" db="EMBL/GenBank/DDBJ databases">
        <authorList>
            <person name="Bunk B."/>
            <person name="Swiderski J."/>
            <person name="Sproer C."/>
            <person name="Thiel V."/>
        </authorList>
    </citation>
    <scope>NUCLEOTIDE SEQUENCE</scope>
    <source>
        <strain evidence="2">DSM 17735</strain>
    </source>
</reference>
<feature type="chain" id="PRO_5044020325" description="Lectin" evidence="1">
    <location>
        <begin position="21"/>
        <end position="223"/>
    </location>
</feature>
<evidence type="ECO:0000313" key="2">
    <source>
        <dbReference type="EMBL" id="XBP70845.1"/>
    </source>
</evidence>
<accession>A0AAU7LTA6</accession>
<dbReference type="SUPFAM" id="SSF56436">
    <property type="entry name" value="C-type lectin-like"/>
    <property type="match status" value="1"/>
</dbReference>
<gene>
    <name evidence="2" type="ORF">ABLV49_03270</name>
</gene>
<dbReference type="Gene3D" id="3.10.100.10">
    <property type="entry name" value="Mannose-Binding Protein A, subunit A"/>
    <property type="match status" value="1"/>
</dbReference>
<keyword evidence="1" id="KW-0732">Signal</keyword>